<evidence type="ECO:0008006" key="7">
    <source>
        <dbReference type="Google" id="ProtNLM"/>
    </source>
</evidence>
<dbReference type="OrthoDB" id="3663486at2"/>
<evidence type="ECO:0000313" key="5">
    <source>
        <dbReference type="EMBL" id="TXL60712.1"/>
    </source>
</evidence>
<evidence type="ECO:0000259" key="2">
    <source>
        <dbReference type="Pfam" id="PF13556"/>
    </source>
</evidence>
<dbReference type="RefSeq" id="WP_147686258.1">
    <property type="nucleotide sequence ID" value="NZ_VDUX01000004.1"/>
</dbReference>
<proteinExistence type="inferred from homology"/>
<dbReference type="Pfam" id="PF14361">
    <property type="entry name" value="RsbRD_N"/>
    <property type="match status" value="1"/>
</dbReference>
<dbReference type="Proteomes" id="UP000321571">
    <property type="component" value="Unassembled WGS sequence"/>
</dbReference>
<comment type="similarity">
    <text evidence="1">Belongs to the CdaR family.</text>
</comment>
<keyword evidence="6" id="KW-1185">Reference proteome</keyword>
<dbReference type="InterPro" id="IPR025751">
    <property type="entry name" value="RsbRD_N_dom"/>
</dbReference>
<accession>A0A5C8NHS5</accession>
<dbReference type="Pfam" id="PF17853">
    <property type="entry name" value="GGDEF_2"/>
    <property type="match status" value="1"/>
</dbReference>
<dbReference type="InterPro" id="IPR025736">
    <property type="entry name" value="PucR_C-HTH_dom"/>
</dbReference>
<feature type="domain" description="CdaR GGDEF-like" evidence="4">
    <location>
        <begin position="209"/>
        <end position="321"/>
    </location>
</feature>
<dbReference type="PANTHER" id="PTHR33744:SF1">
    <property type="entry name" value="DNA-BINDING TRANSCRIPTIONAL ACTIVATOR ADER"/>
    <property type="match status" value="1"/>
</dbReference>
<dbReference type="InterPro" id="IPR051448">
    <property type="entry name" value="CdaR-like_regulators"/>
</dbReference>
<dbReference type="InterPro" id="IPR041522">
    <property type="entry name" value="CdaR_GGDEF"/>
</dbReference>
<dbReference type="Pfam" id="PF13556">
    <property type="entry name" value="HTH_30"/>
    <property type="match status" value="1"/>
</dbReference>
<feature type="domain" description="RsbT co-antagonist protein RsbRD N-terminal" evidence="3">
    <location>
        <begin position="52"/>
        <end position="190"/>
    </location>
</feature>
<evidence type="ECO:0000256" key="1">
    <source>
        <dbReference type="ARBA" id="ARBA00006754"/>
    </source>
</evidence>
<protein>
    <recommendedName>
        <fullName evidence="7">PucR family transcriptional regulator</fullName>
    </recommendedName>
</protein>
<evidence type="ECO:0000259" key="4">
    <source>
        <dbReference type="Pfam" id="PF17853"/>
    </source>
</evidence>
<reference evidence="5 6" key="1">
    <citation type="submission" date="2019-06" db="EMBL/GenBank/DDBJ databases">
        <title>Aeromicrobium sp. nov., isolated from a maize field.</title>
        <authorList>
            <person name="Lin S.-Y."/>
            <person name="Tsai C.-F."/>
            <person name="Young C.-C."/>
        </authorList>
    </citation>
    <scope>NUCLEOTIDE SEQUENCE [LARGE SCALE GENOMIC DNA]</scope>
    <source>
        <strain evidence="5 6">CC-CFT486</strain>
    </source>
</reference>
<dbReference type="PANTHER" id="PTHR33744">
    <property type="entry name" value="CARBOHYDRATE DIACID REGULATOR"/>
    <property type="match status" value="1"/>
</dbReference>
<dbReference type="EMBL" id="VDUX01000004">
    <property type="protein sequence ID" value="TXL60712.1"/>
    <property type="molecule type" value="Genomic_DNA"/>
</dbReference>
<name>A0A5C8NHS5_9ACTN</name>
<gene>
    <name evidence="5" type="ORF">FHP06_09800</name>
</gene>
<comment type="caution">
    <text evidence="5">The sequence shown here is derived from an EMBL/GenBank/DDBJ whole genome shotgun (WGS) entry which is preliminary data.</text>
</comment>
<dbReference type="Gene3D" id="1.10.10.2840">
    <property type="entry name" value="PucR C-terminal helix-turn-helix domain"/>
    <property type="match status" value="1"/>
</dbReference>
<dbReference type="InterPro" id="IPR042070">
    <property type="entry name" value="PucR_C-HTH_sf"/>
</dbReference>
<sequence length="451" mass="50244">MGLPASDLPSHELDDWDDDKRPRMAVVPEVVDDAETGVEEIIREVLTRRREFVDALVTFTGDEIADLVADASTRDLLVSSISENTLLLIQTLYEGKDPTTVEAPPGAVQYARRLAQNDVSVASLMRAYRFGQARFTAMCLEVADGMGVRYEVSVISNIVTRVALFIDRICDIVAREYEQERERWVRSRSGVRQHWVNEVLTGQVTDVSQIEGVLGYPLQGTHLAVELWAPGAESRADSLQTFDKVAAHVTRTLGPHTPHLLVTTGEHEGRAWFATRAAHRLSTEDLARWLREQDLNVRIAIGDPHAGLEGFRRSIRQASRAKQLASSHPTRTAVAFADVAAVALMRDDDVELEDFVRRVLGGLAEPCERNEGLRETLLVFLELGGDHAQAAERLHVHRNTIRYRVEQALQSIDPDAPRLANSRDAMLALSILDWRRDLCGGGDAVTPSRRE</sequence>
<evidence type="ECO:0000259" key="3">
    <source>
        <dbReference type="Pfam" id="PF14361"/>
    </source>
</evidence>
<feature type="domain" description="PucR C-terminal helix-turn-helix" evidence="2">
    <location>
        <begin position="373"/>
        <end position="415"/>
    </location>
</feature>
<evidence type="ECO:0000313" key="6">
    <source>
        <dbReference type="Proteomes" id="UP000321571"/>
    </source>
</evidence>
<dbReference type="AlphaFoldDB" id="A0A5C8NHS5"/>
<organism evidence="5 6">
    <name type="scientific">Aeromicrobium terrae</name>
    <dbReference type="NCBI Taxonomy" id="2498846"/>
    <lineage>
        <taxon>Bacteria</taxon>
        <taxon>Bacillati</taxon>
        <taxon>Actinomycetota</taxon>
        <taxon>Actinomycetes</taxon>
        <taxon>Propionibacteriales</taxon>
        <taxon>Nocardioidaceae</taxon>
        <taxon>Aeromicrobium</taxon>
    </lineage>
</organism>